<keyword evidence="1" id="KW-0812">Transmembrane</keyword>
<comment type="caution">
    <text evidence="2">The sequence shown here is derived from an EMBL/GenBank/DDBJ whole genome shotgun (WGS) entry which is preliminary data.</text>
</comment>
<keyword evidence="1" id="KW-1133">Transmembrane helix</keyword>
<protein>
    <submittedName>
        <fullName evidence="2">Uncharacterized protein</fullName>
    </submittedName>
</protein>
<organism evidence="2 3">
    <name type="scientific">Tribonema minus</name>
    <dbReference type="NCBI Taxonomy" id="303371"/>
    <lineage>
        <taxon>Eukaryota</taxon>
        <taxon>Sar</taxon>
        <taxon>Stramenopiles</taxon>
        <taxon>Ochrophyta</taxon>
        <taxon>PX clade</taxon>
        <taxon>Xanthophyceae</taxon>
        <taxon>Tribonematales</taxon>
        <taxon>Tribonemataceae</taxon>
        <taxon>Tribonema</taxon>
    </lineage>
</organism>
<keyword evidence="1" id="KW-0472">Membrane</keyword>
<feature type="transmembrane region" description="Helical" evidence="1">
    <location>
        <begin position="170"/>
        <end position="191"/>
    </location>
</feature>
<gene>
    <name evidence="2" type="ORF">JKP88DRAFT_162554</name>
</gene>
<evidence type="ECO:0000256" key="1">
    <source>
        <dbReference type="SAM" id="Phobius"/>
    </source>
</evidence>
<evidence type="ECO:0000313" key="3">
    <source>
        <dbReference type="Proteomes" id="UP000664859"/>
    </source>
</evidence>
<proteinExistence type="predicted"/>
<dbReference type="Proteomes" id="UP000664859">
    <property type="component" value="Unassembled WGS sequence"/>
</dbReference>
<accession>A0A835Z288</accession>
<name>A0A835Z288_9STRA</name>
<evidence type="ECO:0000313" key="2">
    <source>
        <dbReference type="EMBL" id="KAG5185715.1"/>
    </source>
</evidence>
<sequence>MQIASGLALRSHIAPDVPYAQQRSCLLARSATAPPTTACAAYARSERYARMLDVWRSYNYLSAGASRYYALAAHMEEDGDCCGFGAPRGCVPDARAFPAAPTRGQLHWGGDYESDARYVCGAEPGWYGETYYCSQSVDESALEPVVGGCSGCGAEVDAAMARRITGDARAIVALGIVYAAGLAVAVCLAAKRPALDVLPDHVEGVFARRRDLYGASKARAGGPEAVLARLLGKPGEALKR</sequence>
<keyword evidence="3" id="KW-1185">Reference proteome</keyword>
<dbReference type="EMBL" id="JAFCMP010000124">
    <property type="protein sequence ID" value="KAG5185715.1"/>
    <property type="molecule type" value="Genomic_DNA"/>
</dbReference>
<reference evidence="2" key="1">
    <citation type="submission" date="2021-02" db="EMBL/GenBank/DDBJ databases">
        <title>First Annotated Genome of the Yellow-green Alga Tribonema minus.</title>
        <authorList>
            <person name="Mahan K.M."/>
        </authorList>
    </citation>
    <scope>NUCLEOTIDE SEQUENCE</scope>
    <source>
        <strain evidence="2">UTEX B ZZ1240</strain>
    </source>
</reference>
<dbReference type="AlphaFoldDB" id="A0A835Z288"/>